<evidence type="ECO:0000256" key="3">
    <source>
        <dbReference type="ARBA" id="ARBA00022840"/>
    </source>
</evidence>
<evidence type="ECO:0000259" key="6">
    <source>
        <dbReference type="PROSITE" id="PS50893"/>
    </source>
</evidence>
<dbReference type="OrthoDB" id="9802264at2"/>
<accession>A0A0A2WZT2</accession>
<dbReference type="NCBIfam" id="TIGR00968">
    <property type="entry name" value="3a0106s01"/>
    <property type="match status" value="1"/>
</dbReference>
<keyword evidence="5" id="KW-0764">Sulfate transport</keyword>
<dbReference type="FunFam" id="3.40.50.300:FF:000425">
    <property type="entry name" value="Probable ABC transporter, ATP-binding subunit"/>
    <property type="match status" value="1"/>
</dbReference>
<evidence type="ECO:0000256" key="2">
    <source>
        <dbReference type="ARBA" id="ARBA00022741"/>
    </source>
</evidence>
<keyword evidence="3 7" id="KW-0067">ATP-binding</keyword>
<dbReference type="GO" id="GO:0043190">
    <property type="term" value="C:ATP-binding cassette (ABC) transporter complex"/>
    <property type="evidence" value="ECO:0007669"/>
    <property type="project" value="InterPro"/>
</dbReference>
<dbReference type="EMBL" id="JRKJ01000018">
    <property type="protein sequence ID" value="KGQ18499.1"/>
    <property type="molecule type" value="Genomic_DNA"/>
</dbReference>
<dbReference type="InterPro" id="IPR017871">
    <property type="entry name" value="ABC_transporter-like_CS"/>
</dbReference>
<evidence type="ECO:0000256" key="5">
    <source>
        <dbReference type="ARBA" id="ARBA00023032"/>
    </source>
</evidence>
<evidence type="ECO:0000256" key="4">
    <source>
        <dbReference type="ARBA" id="ARBA00022967"/>
    </source>
</evidence>
<dbReference type="GO" id="GO:0005524">
    <property type="term" value="F:ATP binding"/>
    <property type="evidence" value="ECO:0007669"/>
    <property type="project" value="UniProtKB-KW"/>
</dbReference>
<comment type="caution">
    <text evidence="7">The sequence shown here is derived from an EMBL/GenBank/DDBJ whole genome shotgun (WGS) entry which is preliminary data.</text>
</comment>
<dbReference type="eggNOG" id="COG1118">
    <property type="taxonomic scope" value="Bacteria"/>
</dbReference>
<dbReference type="InterPro" id="IPR003593">
    <property type="entry name" value="AAA+_ATPase"/>
</dbReference>
<dbReference type="InterPro" id="IPR005666">
    <property type="entry name" value="Sulph_transpt1"/>
</dbReference>
<keyword evidence="1" id="KW-0813">Transport</keyword>
<dbReference type="PROSITE" id="PS00211">
    <property type="entry name" value="ABC_TRANSPORTER_1"/>
    <property type="match status" value="1"/>
</dbReference>
<dbReference type="PATRIC" id="fig|1300345.3.peg.2195"/>
<dbReference type="PROSITE" id="PS50893">
    <property type="entry name" value="ABC_TRANSPORTER_2"/>
    <property type="match status" value="1"/>
</dbReference>
<dbReference type="InterPro" id="IPR027417">
    <property type="entry name" value="P-loop_NTPase"/>
</dbReference>
<keyword evidence="2" id="KW-0547">Nucleotide-binding</keyword>
<dbReference type="PANTHER" id="PTHR42781">
    <property type="entry name" value="SPERMIDINE/PUTRESCINE IMPORT ATP-BINDING PROTEIN POTA"/>
    <property type="match status" value="1"/>
</dbReference>
<keyword evidence="4" id="KW-1278">Translocase</keyword>
<dbReference type="AlphaFoldDB" id="A0A0A2WZT2"/>
<gene>
    <name evidence="7" type="ORF">LF41_524</name>
</gene>
<feature type="domain" description="ABC transporter" evidence="6">
    <location>
        <begin position="3"/>
        <end position="237"/>
    </location>
</feature>
<evidence type="ECO:0000313" key="8">
    <source>
        <dbReference type="Proteomes" id="UP000030518"/>
    </source>
</evidence>
<dbReference type="InterPro" id="IPR008995">
    <property type="entry name" value="Mo/tungstate-bd_C_term_dom"/>
</dbReference>
<name>A0A0A2WZT2_9GAMM</name>
<reference evidence="7 8" key="1">
    <citation type="submission" date="2014-09" db="EMBL/GenBank/DDBJ databases">
        <title>Genome sequences of Lysobacter dokdonensis DS-58.</title>
        <authorList>
            <person name="Kim J.F."/>
            <person name="Kwak M.-J."/>
        </authorList>
    </citation>
    <scope>NUCLEOTIDE SEQUENCE [LARGE SCALE GENOMIC DNA]</scope>
    <source>
        <strain evidence="7 8">DS-58</strain>
    </source>
</reference>
<dbReference type="GO" id="GO:0015697">
    <property type="term" value="P:quaternary ammonium group transport"/>
    <property type="evidence" value="ECO:0007669"/>
    <property type="project" value="UniProtKB-ARBA"/>
</dbReference>
<dbReference type="PANTHER" id="PTHR42781:SF4">
    <property type="entry name" value="SPERMIDINE_PUTRESCINE IMPORT ATP-BINDING PROTEIN POTA"/>
    <property type="match status" value="1"/>
</dbReference>
<protein>
    <submittedName>
        <fullName evidence="7">Sulfate and thiosulfate import ATP-binding protein CysA</fullName>
    </submittedName>
</protein>
<sequence>MDLHLKGISKHYPGVAALDGVDLDIASGELVALLGPSGSGKTTLLRVIAGLLHPDAGTLHFGETDATSMRLRQRNVGFVFQQYALFRHMTVAENIAFGLRSRPRSQRPPKVEIAKRVEELLALIQLPELGTRYPDQLSGGQKQRVALARALAIKPNVLLLDEPFGALDTKVRVELRRWLRRLHERTGQTTLFVTHDQEEALELADRVVVMRDGGIEQVASVEDIHRAPASPFVFEFIGRANRIEGQVHDGVFRMAGQSLALPMEGDYTGAAILMTRPHELAIVNEGDGFAAKVVDLFRRADRITVELECAGQPRTMELDLGDAQQAQVPRVGDVVRVRPMRAAVYPDAR</sequence>
<dbReference type="GO" id="GO:0015419">
    <property type="term" value="F:ABC-type sulfate transporter activity"/>
    <property type="evidence" value="ECO:0007669"/>
    <property type="project" value="InterPro"/>
</dbReference>
<dbReference type="SUPFAM" id="SSF52540">
    <property type="entry name" value="P-loop containing nucleoside triphosphate hydrolases"/>
    <property type="match status" value="1"/>
</dbReference>
<evidence type="ECO:0000313" key="7">
    <source>
        <dbReference type="EMBL" id="KGQ18499.1"/>
    </source>
</evidence>
<dbReference type="RefSeq" id="WP_036169755.1">
    <property type="nucleotide sequence ID" value="NZ_JRKJ01000018.1"/>
</dbReference>
<proteinExistence type="predicted"/>
<dbReference type="Proteomes" id="UP000030518">
    <property type="component" value="Unassembled WGS sequence"/>
</dbReference>
<evidence type="ECO:0000256" key="1">
    <source>
        <dbReference type="ARBA" id="ARBA00022448"/>
    </source>
</evidence>
<keyword evidence="8" id="KW-1185">Reference proteome</keyword>
<dbReference type="SUPFAM" id="SSF50331">
    <property type="entry name" value="MOP-like"/>
    <property type="match status" value="1"/>
</dbReference>
<dbReference type="InterPro" id="IPR003439">
    <property type="entry name" value="ABC_transporter-like_ATP-bd"/>
</dbReference>
<dbReference type="InterPro" id="IPR050093">
    <property type="entry name" value="ABC_SmlMolc_Importer"/>
</dbReference>
<dbReference type="SMART" id="SM00382">
    <property type="entry name" value="AAA"/>
    <property type="match status" value="1"/>
</dbReference>
<organism evidence="7 8">
    <name type="scientific">Lysobacter dokdonensis DS-58</name>
    <dbReference type="NCBI Taxonomy" id="1300345"/>
    <lineage>
        <taxon>Bacteria</taxon>
        <taxon>Pseudomonadati</taxon>
        <taxon>Pseudomonadota</taxon>
        <taxon>Gammaproteobacteria</taxon>
        <taxon>Lysobacterales</taxon>
        <taxon>Lysobacteraceae</taxon>
        <taxon>Noviluteimonas</taxon>
    </lineage>
</organism>
<dbReference type="STRING" id="1300345.LF41_524"/>
<dbReference type="Gene3D" id="3.40.50.300">
    <property type="entry name" value="P-loop containing nucleotide triphosphate hydrolases"/>
    <property type="match status" value="1"/>
</dbReference>
<dbReference type="GO" id="GO:0016887">
    <property type="term" value="F:ATP hydrolysis activity"/>
    <property type="evidence" value="ECO:0007669"/>
    <property type="project" value="InterPro"/>
</dbReference>
<dbReference type="Pfam" id="PF00005">
    <property type="entry name" value="ABC_tran"/>
    <property type="match status" value="1"/>
</dbReference>